<organism evidence="1">
    <name type="scientific">marine sediment metagenome</name>
    <dbReference type="NCBI Taxonomy" id="412755"/>
    <lineage>
        <taxon>unclassified sequences</taxon>
        <taxon>metagenomes</taxon>
        <taxon>ecological metagenomes</taxon>
    </lineage>
</organism>
<reference evidence="1" key="1">
    <citation type="journal article" date="2014" name="Front. Microbiol.">
        <title>High frequency of phylogenetically diverse reductive dehalogenase-homologous genes in deep subseafloor sedimentary metagenomes.</title>
        <authorList>
            <person name="Kawai M."/>
            <person name="Futagami T."/>
            <person name="Toyoda A."/>
            <person name="Takaki Y."/>
            <person name="Nishi S."/>
            <person name="Hori S."/>
            <person name="Arai W."/>
            <person name="Tsubouchi T."/>
            <person name="Morono Y."/>
            <person name="Uchiyama I."/>
            <person name="Ito T."/>
            <person name="Fujiyama A."/>
            <person name="Inagaki F."/>
            <person name="Takami H."/>
        </authorList>
    </citation>
    <scope>NUCLEOTIDE SEQUENCE</scope>
    <source>
        <strain evidence="1">Expedition CK06-06</strain>
    </source>
</reference>
<protein>
    <submittedName>
        <fullName evidence="1">Uncharacterized protein</fullName>
    </submittedName>
</protein>
<name>X0Y241_9ZZZZ</name>
<feature type="non-terminal residue" evidence="1">
    <location>
        <position position="1"/>
    </location>
</feature>
<accession>X0Y241</accession>
<gene>
    <name evidence="1" type="ORF">S01H1_77244</name>
</gene>
<dbReference type="AlphaFoldDB" id="X0Y241"/>
<sequence>DVYDFEQRWTFPPCPQEWTHHPLYAECYGDGWLGMRRHDGTEGYWHSPSFTGLLNEYWDIHFYVEHFSRFAEDYWVASAVLQKKETGVGDWASTGEQLNILSGGDGVWTFELQEPYFHTGAPTGWEYRIWIRARNTNSSLMTQCVIRRFDVLANVADPP</sequence>
<dbReference type="EMBL" id="BARS01051904">
    <property type="protein sequence ID" value="GAG49765.1"/>
    <property type="molecule type" value="Genomic_DNA"/>
</dbReference>
<comment type="caution">
    <text evidence="1">The sequence shown here is derived from an EMBL/GenBank/DDBJ whole genome shotgun (WGS) entry which is preliminary data.</text>
</comment>
<proteinExistence type="predicted"/>
<evidence type="ECO:0000313" key="1">
    <source>
        <dbReference type="EMBL" id="GAG49765.1"/>
    </source>
</evidence>